<dbReference type="Proteomes" id="UP000886653">
    <property type="component" value="Unassembled WGS sequence"/>
</dbReference>
<evidence type="ECO:0000256" key="2">
    <source>
        <dbReference type="ARBA" id="ARBA00022723"/>
    </source>
</evidence>
<evidence type="ECO:0008006" key="6">
    <source>
        <dbReference type="Google" id="ProtNLM"/>
    </source>
</evidence>
<dbReference type="OrthoDB" id="10248838at2759"/>
<keyword evidence="3" id="KW-0862">Zinc</keyword>
<comment type="similarity">
    <text evidence="1">Belongs to the UPF0587 family.</text>
</comment>
<accession>A0A9P6TEF7</accession>
<keyword evidence="2" id="KW-0479">Metal-binding</keyword>
<dbReference type="Pfam" id="PF05907">
    <property type="entry name" value="CXXC_Zn-b_euk"/>
    <property type="match status" value="1"/>
</dbReference>
<evidence type="ECO:0000313" key="5">
    <source>
        <dbReference type="Proteomes" id="UP000886653"/>
    </source>
</evidence>
<dbReference type="InterPro" id="IPR008584">
    <property type="entry name" value="CXXC_Zn-binding_euk"/>
</dbReference>
<evidence type="ECO:0000313" key="4">
    <source>
        <dbReference type="EMBL" id="KAG0148809.1"/>
    </source>
</evidence>
<proteinExistence type="inferred from homology"/>
<protein>
    <recommendedName>
        <fullName evidence="6">DUF866-domain-containing protein</fullName>
    </recommendedName>
</protein>
<dbReference type="PANTHER" id="PTHR12857">
    <property type="entry name" value="CXXC MOTIF CONTAINING ZINC BINDING PROTEIN"/>
    <property type="match status" value="1"/>
</dbReference>
<organism evidence="4 5">
    <name type="scientific">Cronartium quercuum f. sp. fusiforme G11</name>
    <dbReference type="NCBI Taxonomy" id="708437"/>
    <lineage>
        <taxon>Eukaryota</taxon>
        <taxon>Fungi</taxon>
        <taxon>Dikarya</taxon>
        <taxon>Basidiomycota</taxon>
        <taxon>Pucciniomycotina</taxon>
        <taxon>Pucciniomycetes</taxon>
        <taxon>Pucciniales</taxon>
        <taxon>Coleosporiaceae</taxon>
        <taxon>Cronartium</taxon>
    </lineage>
</organism>
<comment type="caution">
    <text evidence="4">The sequence shown here is derived from an EMBL/GenBank/DDBJ whole genome shotgun (WGS) entry which is preliminary data.</text>
</comment>
<name>A0A9P6TEF7_9BASI</name>
<keyword evidence="5" id="KW-1185">Reference proteome</keyword>
<sequence length="171" mass="18919">MVKLKLTLSAELTNLTDLSPSDPDTYNYFFKVQCSGCREVHDNWVGISKTDERSMTGGRGTANFVYKCQFCSKEASATFVVPNAKAPASIYSRDAQSVTLCVLDCRGCEFTEFDPRGQWTCKGAETKSVFTEIEFEDGEWHDYDEAAGLPVSVTNIKVTSHINPSASRCVI</sequence>
<evidence type="ECO:0000256" key="3">
    <source>
        <dbReference type="ARBA" id="ARBA00022833"/>
    </source>
</evidence>
<reference evidence="4" key="1">
    <citation type="submission" date="2013-11" db="EMBL/GenBank/DDBJ databases">
        <title>Genome sequence of the fusiform rust pathogen reveals effectors for host alternation and coevolution with pine.</title>
        <authorList>
            <consortium name="DOE Joint Genome Institute"/>
            <person name="Smith K."/>
            <person name="Pendleton A."/>
            <person name="Kubisiak T."/>
            <person name="Anderson C."/>
            <person name="Salamov A."/>
            <person name="Aerts A."/>
            <person name="Riley R."/>
            <person name="Clum A."/>
            <person name="Lindquist E."/>
            <person name="Ence D."/>
            <person name="Campbell M."/>
            <person name="Kronenberg Z."/>
            <person name="Feau N."/>
            <person name="Dhillon B."/>
            <person name="Hamelin R."/>
            <person name="Burleigh J."/>
            <person name="Smith J."/>
            <person name="Yandell M."/>
            <person name="Nelson C."/>
            <person name="Grigoriev I."/>
            <person name="Davis J."/>
        </authorList>
    </citation>
    <scope>NUCLEOTIDE SEQUENCE</scope>
    <source>
        <strain evidence="4">G11</strain>
    </source>
</reference>
<dbReference type="GO" id="GO:0008270">
    <property type="term" value="F:zinc ion binding"/>
    <property type="evidence" value="ECO:0007669"/>
    <property type="project" value="TreeGrafter"/>
</dbReference>
<dbReference type="AlphaFoldDB" id="A0A9P6TEF7"/>
<dbReference type="PANTHER" id="PTHR12857:SF0">
    <property type="entry name" value="CXXC MOTIF CONTAINING ZINC BINDING PROTEIN"/>
    <property type="match status" value="1"/>
</dbReference>
<gene>
    <name evidence="4" type="ORF">CROQUDRAFT_74982</name>
</gene>
<evidence type="ECO:0000256" key="1">
    <source>
        <dbReference type="ARBA" id="ARBA00007818"/>
    </source>
</evidence>
<dbReference type="EMBL" id="MU167233">
    <property type="protein sequence ID" value="KAG0148809.1"/>
    <property type="molecule type" value="Genomic_DNA"/>
</dbReference>
<dbReference type="SUPFAM" id="SSF141678">
    <property type="entry name" value="MAL13P1.257-like"/>
    <property type="match status" value="1"/>
</dbReference>